<comment type="similarity">
    <text evidence="1 4">Belongs to the short-chain dehydrogenases/reductases (SDR) family.</text>
</comment>
<dbReference type="GO" id="GO:0016491">
    <property type="term" value="F:oxidoreductase activity"/>
    <property type="evidence" value="ECO:0007669"/>
    <property type="project" value="UniProtKB-KW"/>
</dbReference>
<dbReference type="Gene3D" id="3.40.50.720">
    <property type="entry name" value="NAD(P)-binding Rossmann-like Domain"/>
    <property type="match status" value="1"/>
</dbReference>
<name>A0AAN7WT37_9SACH</name>
<proteinExistence type="inferred from homology"/>
<organism evidence="6 7">
    <name type="scientific">Arxiozyma heterogenica</name>
    <dbReference type="NCBI Taxonomy" id="278026"/>
    <lineage>
        <taxon>Eukaryota</taxon>
        <taxon>Fungi</taxon>
        <taxon>Dikarya</taxon>
        <taxon>Ascomycota</taxon>
        <taxon>Saccharomycotina</taxon>
        <taxon>Saccharomycetes</taxon>
        <taxon>Saccharomycetales</taxon>
        <taxon>Saccharomycetaceae</taxon>
        <taxon>Arxiozyma</taxon>
    </lineage>
</organism>
<keyword evidence="3" id="KW-0560">Oxidoreductase</keyword>
<evidence type="ECO:0000313" key="7">
    <source>
        <dbReference type="Proteomes" id="UP001306508"/>
    </source>
</evidence>
<evidence type="ECO:0000313" key="6">
    <source>
        <dbReference type="EMBL" id="KAK5779998.1"/>
    </source>
</evidence>
<evidence type="ECO:0000256" key="5">
    <source>
        <dbReference type="SAM" id="Phobius"/>
    </source>
</evidence>
<evidence type="ECO:0000256" key="1">
    <source>
        <dbReference type="ARBA" id="ARBA00006484"/>
    </source>
</evidence>
<dbReference type="InterPro" id="IPR002347">
    <property type="entry name" value="SDR_fam"/>
</dbReference>
<protein>
    <submittedName>
        <fullName evidence="6">Uncharacterized protein</fullName>
    </submittedName>
</protein>
<dbReference type="SUPFAM" id="SSF51735">
    <property type="entry name" value="NAD(P)-binding Rossmann-fold domains"/>
    <property type="match status" value="1"/>
</dbReference>
<keyword evidence="5" id="KW-0472">Membrane</keyword>
<sequence>MFDPDTLPYYDPISERKVAVITGGTGGIGYYTCLHLYIHGFTVYLCGRNSQRVNKTIKDIIEEAKVRYRRKQKNGIINCYDISKFGSLHYIHLDLRDLRCTERACAKLIKLEKQVDVLINNAGIMAIPFETTIDGFEIQLQVNYISHFLFTMKLLPLVKACHGRIITLSSLGHFLQYKYWCLSEQFNYFPNMVFTWFRYAVSKTALIQFSKMLAIKNPDVLCASLHPGLVMNTNLFSYWTRLPVVGIFFWMLFQVINFFFGVTNEQGSIGTLRCAMSTELDNESDNGKYFTTGGVESKSSSIANNLDDAATTWIWTIHQLNDRGFQI</sequence>
<keyword evidence="5" id="KW-1133">Transmembrane helix</keyword>
<dbReference type="PRINTS" id="PR00080">
    <property type="entry name" value="SDRFAMILY"/>
</dbReference>
<keyword evidence="5" id="KW-0812">Transmembrane</keyword>
<dbReference type="EMBL" id="JAWIZZ010000045">
    <property type="protein sequence ID" value="KAK5779998.1"/>
    <property type="molecule type" value="Genomic_DNA"/>
</dbReference>
<dbReference type="PRINTS" id="PR00081">
    <property type="entry name" value="GDHRDH"/>
</dbReference>
<comment type="caution">
    <text evidence="6">The sequence shown here is derived from an EMBL/GenBank/DDBJ whole genome shotgun (WGS) entry which is preliminary data.</text>
</comment>
<evidence type="ECO:0000256" key="4">
    <source>
        <dbReference type="RuleBase" id="RU000363"/>
    </source>
</evidence>
<dbReference type="Proteomes" id="UP001306508">
    <property type="component" value="Unassembled WGS sequence"/>
</dbReference>
<reference evidence="7" key="1">
    <citation type="submission" date="2023-07" db="EMBL/GenBank/DDBJ databases">
        <title>A draft genome of Kazachstania heterogenica Y-27499.</title>
        <authorList>
            <person name="Donic C."/>
            <person name="Kralova J.S."/>
            <person name="Fidel L."/>
            <person name="Ben-Dor S."/>
            <person name="Jung S."/>
        </authorList>
    </citation>
    <scope>NUCLEOTIDE SEQUENCE [LARGE SCALE GENOMIC DNA]</scope>
    <source>
        <strain evidence="7">Y27499</strain>
    </source>
</reference>
<keyword evidence="2" id="KW-0521">NADP</keyword>
<accession>A0AAN7WT37</accession>
<feature type="transmembrane region" description="Helical" evidence="5">
    <location>
        <begin position="238"/>
        <end position="260"/>
    </location>
</feature>
<evidence type="ECO:0000256" key="3">
    <source>
        <dbReference type="ARBA" id="ARBA00023002"/>
    </source>
</evidence>
<evidence type="ECO:0000256" key="2">
    <source>
        <dbReference type="ARBA" id="ARBA00022857"/>
    </source>
</evidence>
<keyword evidence="7" id="KW-1185">Reference proteome</keyword>
<dbReference type="InterPro" id="IPR036291">
    <property type="entry name" value="NAD(P)-bd_dom_sf"/>
</dbReference>
<gene>
    <name evidence="6" type="ORF">RI543_002538</name>
</gene>
<dbReference type="AlphaFoldDB" id="A0AAN7WT37"/>
<dbReference type="PANTHER" id="PTHR24320">
    <property type="entry name" value="RETINOL DEHYDROGENASE"/>
    <property type="match status" value="1"/>
</dbReference>
<dbReference type="Pfam" id="PF00106">
    <property type="entry name" value="adh_short"/>
    <property type="match status" value="2"/>
</dbReference>
<dbReference type="PANTHER" id="PTHR24320:SF282">
    <property type="entry name" value="WW DOMAIN-CONTAINING OXIDOREDUCTASE"/>
    <property type="match status" value="1"/>
</dbReference>